<dbReference type="OrthoDB" id="170442at2157"/>
<feature type="transmembrane region" description="Helical" evidence="1">
    <location>
        <begin position="122"/>
        <end position="143"/>
    </location>
</feature>
<feature type="transmembrane region" description="Helical" evidence="1">
    <location>
        <begin position="433"/>
        <end position="455"/>
    </location>
</feature>
<dbReference type="STRING" id="797299.HALLA_17395"/>
<feature type="transmembrane region" description="Helical" evidence="1">
    <location>
        <begin position="522"/>
        <end position="542"/>
    </location>
</feature>
<feature type="transmembrane region" description="Helical" evidence="1">
    <location>
        <begin position="155"/>
        <end position="179"/>
    </location>
</feature>
<accession>W0JNN6</accession>
<evidence type="ECO:0000313" key="3">
    <source>
        <dbReference type="Proteomes" id="UP000019024"/>
    </source>
</evidence>
<gene>
    <name evidence="2" type="ORF">HALLA_17395</name>
</gene>
<keyword evidence="1" id="KW-0812">Transmembrane</keyword>
<organism evidence="2 3">
    <name type="scientific">Halostagnicola larsenii XH-48</name>
    <dbReference type="NCBI Taxonomy" id="797299"/>
    <lineage>
        <taxon>Archaea</taxon>
        <taxon>Methanobacteriati</taxon>
        <taxon>Methanobacteriota</taxon>
        <taxon>Stenosarchaea group</taxon>
        <taxon>Halobacteria</taxon>
        <taxon>Halobacteriales</taxon>
        <taxon>Natrialbaceae</taxon>
        <taxon>Halostagnicola</taxon>
    </lineage>
</organism>
<sequence length="547" mass="58427">MRSGNPSTRRVSHVARADFLQRIRSRRLLAVLAVIAYLGYLVNVGTVEIFYQDSSNEQLYQYAGEPTSAYIGLTAGVTGAAILFLAGYYVLSGSLERDRATGVERLVGSTSTTARELLLGKWCSHVGLVVVLLGTLGTAALLNHLVHGTGSTDPFWILGPVFLLGLPVGCLVAGVTLLFQSTHRLRGTLGNVVYFFAALMLIVAAVPAMGDQSPAEIPLWARMTDTIGLFALGDLTYDAVLEVGPGYDGPGVANFGAGSAGAEIVRFHWTGDSWPLWFYANRLGLVLLGIAIALAATLPYDRFSASNVSDSRGLFDRFGSAVPFLRSTPAEVNAAGENPDETTLTPVTDRSAGGFGRLVRQELRLLVRGQPWWWYVGALLIGFVGLTGSAPTEAIASAAAVWPIFLLSSMGVRTLRRRMTPFIVSSRHPYGQLLAEWTAGTIVTAAFLGVALWSAVLDTGTGGLVVLLGGILFVPSLAQAMGFWSRTRRLFEVTFLLCWYVGPLNQVPALDFAGATGETTGTVTPLLFGAVGLLAFLAAFGYRHRQT</sequence>
<evidence type="ECO:0000313" key="2">
    <source>
        <dbReference type="EMBL" id="AHG00311.1"/>
    </source>
</evidence>
<feature type="transmembrane region" description="Helical" evidence="1">
    <location>
        <begin position="461"/>
        <end position="478"/>
    </location>
</feature>
<keyword evidence="3" id="KW-1185">Reference proteome</keyword>
<dbReference type="HOGENOM" id="CLU_039027_0_0_2"/>
<reference evidence="2 3" key="1">
    <citation type="submission" date="2014-01" db="EMBL/GenBank/DDBJ databases">
        <authorList>
            <consortium name="DOE Joint Genome Institute"/>
            <person name="Anderson I."/>
            <person name="Huntemann M."/>
            <person name="Han J."/>
            <person name="Chen A."/>
            <person name="Kyrpides N."/>
            <person name="Mavromatis K."/>
            <person name="Markowitz V."/>
            <person name="Palaniappan K."/>
            <person name="Ivanova N."/>
            <person name="Schaumberg A."/>
            <person name="Pati A."/>
            <person name="Liolios K."/>
            <person name="Nordberg H.P."/>
            <person name="Cantor M.N."/>
            <person name="Hua S.X."/>
            <person name="Woyke T."/>
        </authorList>
    </citation>
    <scope>NUCLEOTIDE SEQUENCE [LARGE SCALE GENOMIC DNA]</scope>
    <source>
        <strain evidence="2 3">XH-48</strain>
    </source>
</reference>
<feature type="transmembrane region" description="Helical" evidence="1">
    <location>
        <begin position="394"/>
        <end position="412"/>
    </location>
</feature>
<dbReference type="Proteomes" id="UP000019024">
    <property type="component" value="Chromosome"/>
</dbReference>
<feature type="transmembrane region" description="Helical" evidence="1">
    <location>
        <begin position="490"/>
        <end position="510"/>
    </location>
</feature>
<feature type="transmembrane region" description="Helical" evidence="1">
    <location>
        <begin position="191"/>
        <end position="210"/>
    </location>
</feature>
<feature type="transmembrane region" description="Helical" evidence="1">
    <location>
        <begin position="372"/>
        <end position="388"/>
    </location>
</feature>
<protein>
    <submittedName>
        <fullName evidence="2">Uncharacterized protein</fullName>
    </submittedName>
</protein>
<dbReference type="AlphaFoldDB" id="W0JNN6"/>
<name>W0JNN6_9EURY</name>
<keyword evidence="1" id="KW-1133">Transmembrane helix</keyword>
<feature type="transmembrane region" description="Helical" evidence="1">
    <location>
        <begin position="28"/>
        <end position="50"/>
    </location>
</feature>
<feature type="transmembrane region" description="Helical" evidence="1">
    <location>
        <begin position="276"/>
        <end position="298"/>
    </location>
</feature>
<dbReference type="PATRIC" id="fig|797299.3.peg.2483"/>
<feature type="transmembrane region" description="Helical" evidence="1">
    <location>
        <begin position="70"/>
        <end position="91"/>
    </location>
</feature>
<proteinExistence type="predicted"/>
<keyword evidence="1" id="KW-0472">Membrane</keyword>
<dbReference type="KEGG" id="hlr:HALLA_17395"/>
<dbReference type="EMBL" id="CP007055">
    <property type="protein sequence ID" value="AHG00311.1"/>
    <property type="molecule type" value="Genomic_DNA"/>
</dbReference>
<dbReference type="eggNOG" id="arCOG09180">
    <property type="taxonomic scope" value="Archaea"/>
</dbReference>
<evidence type="ECO:0000256" key="1">
    <source>
        <dbReference type="SAM" id="Phobius"/>
    </source>
</evidence>